<dbReference type="EC" id="3.2.1.18" evidence="3"/>
<dbReference type="Proteomes" id="UP001479290">
    <property type="component" value="Unassembled WGS sequence"/>
</dbReference>
<keyword evidence="5" id="KW-0119">Carbohydrate metabolism</keyword>
<dbReference type="GO" id="GO:0004308">
    <property type="term" value="F:exo-alpha-sialidase activity"/>
    <property type="evidence" value="ECO:0007669"/>
    <property type="project" value="UniProtKB-EC"/>
</dbReference>
<dbReference type="InterPro" id="IPR011040">
    <property type="entry name" value="Sialidase"/>
</dbReference>
<evidence type="ECO:0000256" key="6">
    <source>
        <dbReference type="ARBA" id="ARBA00023295"/>
    </source>
</evidence>
<keyword evidence="4" id="KW-0443">Lipid metabolism</keyword>
<evidence type="ECO:0000313" key="9">
    <source>
        <dbReference type="Proteomes" id="UP001479290"/>
    </source>
</evidence>
<dbReference type="InterPro" id="IPR036278">
    <property type="entry name" value="Sialidase_sf"/>
</dbReference>
<comment type="catalytic activity">
    <reaction evidence="1">
        <text>Hydrolysis of alpha-(2-&gt;3)-, alpha-(2-&gt;6)-, alpha-(2-&gt;8)- glycosidic linkages of terminal sialic acid residues in oligosaccharides, glycoproteins, glycolipids, colominic acid and synthetic substrates.</text>
        <dbReference type="EC" id="3.2.1.18"/>
    </reaction>
</comment>
<dbReference type="EMBL" id="JAWDJR010000021">
    <property type="protein sequence ID" value="KAK9955371.1"/>
    <property type="molecule type" value="Genomic_DNA"/>
</dbReference>
<evidence type="ECO:0000313" key="8">
    <source>
        <dbReference type="EMBL" id="KAK9955371.1"/>
    </source>
</evidence>
<dbReference type="PANTHER" id="PTHR10628">
    <property type="entry name" value="SIALIDASE"/>
    <property type="match status" value="1"/>
</dbReference>
<evidence type="ECO:0000256" key="1">
    <source>
        <dbReference type="ARBA" id="ARBA00000427"/>
    </source>
</evidence>
<comment type="similarity">
    <text evidence="2">Belongs to the glycosyl hydrolase 33 family.</text>
</comment>
<keyword evidence="4" id="KW-0442">Lipid degradation</keyword>
<sequence>MGNKTSSENSSIPLKSNFEDNTTATTLFKQEPRSCFCCCCCCCCCSKQVTYRIPALIYISEDQTYLAFAGKQKSEDDTDAEVLVMRRGLWKDDKEVEWDSGHQVLTSACLPNHRSMNPCPVYERDSKTLFLFFICVPNGYSESYQIYQKRNRARLCYVTSKDTGKTWSGITDLKDVISEKEKNWATFAVGPGHGVQMKSGRLIIPAYVYYFKSKCNTPTSHAFAFYSDDKGNTWHVGEHMHGESNECQMAEIIDEGNSTLYCNARSTSRHRVEALSENGGKNFGKPLSAHKLIETGGGCQGSVLSICPDQSTWLLYSHPSDKEKRNDLEIYINKSPKNPMQWEPIQCINKGPSGYSDLAVCEDRKYIACLFECGQKREIETIAFKLFNISNALDNQ</sequence>
<dbReference type="Pfam" id="PF13088">
    <property type="entry name" value="BNR_2"/>
    <property type="match status" value="1"/>
</dbReference>
<evidence type="ECO:0000256" key="4">
    <source>
        <dbReference type="ARBA" id="ARBA00022963"/>
    </source>
</evidence>
<dbReference type="InterPro" id="IPR026856">
    <property type="entry name" value="Sialidase_fam"/>
</dbReference>
<accession>A0AAW1Z1S2</accession>
<dbReference type="Gene3D" id="2.120.10.10">
    <property type="match status" value="1"/>
</dbReference>
<gene>
    <name evidence="8" type="ORF">ABG768_015253</name>
</gene>
<evidence type="ECO:0000259" key="7">
    <source>
        <dbReference type="Pfam" id="PF13088"/>
    </source>
</evidence>
<dbReference type="AlphaFoldDB" id="A0AAW1Z1S2"/>
<keyword evidence="6" id="KW-0378">Hydrolase</keyword>
<organism evidence="8 9">
    <name type="scientific">Culter alburnus</name>
    <name type="common">Topmouth culter</name>
    <dbReference type="NCBI Taxonomy" id="194366"/>
    <lineage>
        <taxon>Eukaryota</taxon>
        <taxon>Metazoa</taxon>
        <taxon>Chordata</taxon>
        <taxon>Craniata</taxon>
        <taxon>Vertebrata</taxon>
        <taxon>Euteleostomi</taxon>
        <taxon>Actinopterygii</taxon>
        <taxon>Neopterygii</taxon>
        <taxon>Teleostei</taxon>
        <taxon>Ostariophysi</taxon>
        <taxon>Cypriniformes</taxon>
        <taxon>Xenocyprididae</taxon>
        <taxon>Xenocypridinae</taxon>
        <taxon>Culter</taxon>
    </lineage>
</organism>
<reference evidence="8 9" key="1">
    <citation type="submission" date="2024-05" db="EMBL/GenBank/DDBJ databases">
        <title>A high-quality chromosomal-level genome assembly of Topmouth culter (Culter alburnus).</title>
        <authorList>
            <person name="Zhao H."/>
        </authorList>
    </citation>
    <scope>NUCLEOTIDE SEQUENCE [LARGE SCALE GENOMIC DNA]</scope>
    <source>
        <strain evidence="8">CATC2023</strain>
        <tissue evidence="8">Muscle</tissue>
    </source>
</reference>
<evidence type="ECO:0000256" key="5">
    <source>
        <dbReference type="ARBA" id="ARBA00023277"/>
    </source>
</evidence>
<protein>
    <recommendedName>
        <fullName evidence="3">exo-alpha-sialidase</fullName>
        <ecNumber evidence="3">3.2.1.18</ecNumber>
    </recommendedName>
</protein>
<feature type="domain" description="Sialidase" evidence="7">
    <location>
        <begin position="71"/>
        <end position="363"/>
    </location>
</feature>
<dbReference type="GO" id="GO:0016020">
    <property type="term" value="C:membrane"/>
    <property type="evidence" value="ECO:0007669"/>
    <property type="project" value="TreeGrafter"/>
</dbReference>
<dbReference type="PANTHER" id="PTHR10628:SF23">
    <property type="entry name" value="SIALIDASE-3"/>
    <property type="match status" value="1"/>
</dbReference>
<dbReference type="CDD" id="cd15482">
    <property type="entry name" value="Sialidase_non-viral"/>
    <property type="match status" value="1"/>
</dbReference>
<keyword evidence="9" id="KW-1185">Reference proteome</keyword>
<dbReference type="GO" id="GO:0005737">
    <property type="term" value="C:cytoplasm"/>
    <property type="evidence" value="ECO:0007669"/>
    <property type="project" value="TreeGrafter"/>
</dbReference>
<dbReference type="SUPFAM" id="SSF50939">
    <property type="entry name" value="Sialidases"/>
    <property type="match status" value="1"/>
</dbReference>
<comment type="caution">
    <text evidence="8">The sequence shown here is derived from an EMBL/GenBank/DDBJ whole genome shotgun (WGS) entry which is preliminary data.</text>
</comment>
<evidence type="ECO:0000256" key="2">
    <source>
        <dbReference type="ARBA" id="ARBA00009348"/>
    </source>
</evidence>
<keyword evidence="6" id="KW-0326">Glycosidase</keyword>
<dbReference type="GO" id="GO:0009313">
    <property type="term" value="P:oligosaccharide catabolic process"/>
    <property type="evidence" value="ECO:0007669"/>
    <property type="project" value="TreeGrafter"/>
</dbReference>
<name>A0AAW1Z1S2_CULAL</name>
<evidence type="ECO:0000256" key="3">
    <source>
        <dbReference type="ARBA" id="ARBA00012733"/>
    </source>
</evidence>
<dbReference type="GO" id="GO:0006689">
    <property type="term" value="P:ganglioside catabolic process"/>
    <property type="evidence" value="ECO:0007669"/>
    <property type="project" value="TreeGrafter"/>
</dbReference>
<proteinExistence type="inferred from homology"/>